<keyword evidence="3" id="KW-1185">Reference proteome</keyword>
<comment type="caution">
    <text evidence="2">The sequence shown here is derived from an EMBL/GenBank/DDBJ whole genome shotgun (WGS) entry which is preliminary data.</text>
</comment>
<dbReference type="Gene3D" id="3.10.180.10">
    <property type="entry name" value="2,3-Dihydroxybiphenyl 1,2-Dioxygenase, domain 1"/>
    <property type="match status" value="1"/>
</dbReference>
<evidence type="ECO:0000313" key="3">
    <source>
        <dbReference type="Proteomes" id="UP000664122"/>
    </source>
</evidence>
<protein>
    <submittedName>
        <fullName evidence="2">VOC family protein</fullName>
    </submittedName>
</protein>
<dbReference type="InterPro" id="IPR025870">
    <property type="entry name" value="Glyoxalase-like_dom"/>
</dbReference>
<dbReference type="RefSeq" id="WP_207255683.1">
    <property type="nucleotide sequence ID" value="NZ_JAFMPP010000001.1"/>
</dbReference>
<evidence type="ECO:0000259" key="1">
    <source>
        <dbReference type="Pfam" id="PF13468"/>
    </source>
</evidence>
<accession>A0A939FTD7</accession>
<dbReference type="SUPFAM" id="SSF54593">
    <property type="entry name" value="Glyoxalase/Bleomycin resistance protein/Dihydroxybiphenyl dioxygenase"/>
    <property type="match status" value="1"/>
</dbReference>
<feature type="domain" description="Glyoxalase-like" evidence="1">
    <location>
        <begin position="4"/>
        <end position="190"/>
    </location>
</feature>
<dbReference type="Proteomes" id="UP000664122">
    <property type="component" value="Unassembled WGS sequence"/>
</dbReference>
<gene>
    <name evidence="2" type="ORF">J1C48_00475</name>
</gene>
<organism evidence="2 3">
    <name type="scientific">Jiella flava</name>
    <dbReference type="NCBI Taxonomy" id="2816857"/>
    <lineage>
        <taxon>Bacteria</taxon>
        <taxon>Pseudomonadati</taxon>
        <taxon>Pseudomonadota</taxon>
        <taxon>Alphaproteobacteria</taxon>
        <taxon>Hyphomicrobiales</taxon>
        <taxon>Aurantimonadaceae</taxon>
        <taxon>Jiella</taxon>
    </lineage>
</organism>
<dbReference type="EMBL" id="JAFMPP010000001">
    <property type="protein sequence ID" value="MBO0661035.1"/>
    <property type="molecule type" value="Genomic_DNA"/>
</dbReference>
<dbReference type="Pfam" id="PF13468">
    <property type="entry name" value="Glyoxalase_3"/>
    <property type="match status" value="1"/>
</dbReference>
<evidence type="ECO:0000313" key="2">
    <source>
        <dbReference type="EMBL" id="MBO0661035.1"/>
    </source>
</evidence>
<dbReference type="AlphaFoldDB" id="A0A939FTD7"/>
<proteinExistence type="predicted"/>
<dbReference type="InterPro" id="IPR029068">
    <property type="entry name" value="Glyas_Bleomycin-R_OHBP_Dase"/>
</dbReference>
<reference evidence="2" key="1">
    <citation type="submission" date="2021-03" db="EMBL/GenBank/DDBJ databases">
        <title>Whole genome sequence of Jiella sp. CQZ9-1.</title>
        <authorList>
            <person name="Tuo L."/>
        </authorList>
    </citation>
    <scope>NUCLEOTIDE SEQUENCE</scope>
    <source>
        <strain evidence="2">CQZ9-1</strain>
    </source>
</reference>
<sequence>MRSLDHVVLPFASPAHARTTFETLGFTVAPDAVHPFGTGNTCVFLADGTYLEPLVIADPVAYRNAKVAGNRFVLCDAAFRPGRRLPAISALGLRSSDAVADREALAAAGLADDQLVDFSRDFTTDGGEASILSFRLAFAHTGIDRDLTLFVCEPRHGSAPDRTLLTRHANGAIGLKRLVLSDAARPAVTSVRQALERPTVEKAEDRIDPAADLANVGLEFHAAPALADRFGIAPAPSADRAAMALGLIFATPDLTRLRACLDRGAVSVHEMVGRLVVPLGLHSTFIAFEEP</sequence>
<name>A0A939FTD7_9HYPH</name>